<dbReference type="RefSeq" id="WP_344441141.1">
    <property type="nucleotide sequence ID" value="NZ_BAAALF010000028.1"/>
</dbReference>
<dbReference type="PANTHER" id="PTHR43162:SF1">
    <property type="entry name" value="PRESTALK A DIFFERENTIATION PROTEIN A"/>
    <property type="match status" value="1"/>
</dbReference>
<keyword evidence="3" id="KW-1185">Reference proteome</keyword>
<organism evidence="2 3">
    <name type="scientific">Kitasatospora nipponensis</name>
    <dbReference type="NCBI Taxonomy" id="258049"/>
    <lineage>
        <taxon>Bacteria</taxon>
        <taxon>Bacillati</taxon>
        <taxon>Actinomycetota</taxon>
        <taxon>Actinomycetes</taxon>
        <taxon>Kitasatosporales</taxon>
        <taxon>Streptomycetaceae</taxon>
        <taxon>Kitasatospora</taxon>
    </lineage>
</organism>
<evidence type="ECO:0000313" key="2">
    <source>
        <dbReference type="EMBL" id="GAA1231213.1"/>
    </source>
</evidence>
<dbReference type="InterPro" id="IPR036291">
    <property type="entry name" value="NAD(P)-bd_dom_sf"/>
</dbReference>
<dbReference type="SUPFAM" id="SSF51735">
    <property type="entry name" value="NAD(P)-binding Rossmann-fold domains"/>
    <property type="match status" value="1"/>
</dbReference>
<dbReference type="PANTHER" id="PTHR43162">
    <property type="match status" value="1"/>
</dbReference>
<evidence type="ECO:0000313" key="3">
    <source>
        <dbReference type="Proteomes" id="UP001500037"/>
    </source>
</evidence>
<dbReference type="InterPro" id="IPR051604">
    <property type="entry name" value="Ergot_Alk_Oxidoreductase"/>
</dbReference>
<feature type="domain" description="NmrA-like" evidence="1">
    <location>
        <begin position="2"/>
        <end position="250"/>
    </location>
</feature>
<dbReference type="InterPro" id="IPR008030">
    <property type="entry name" value="NmrA-like"/>
</dbReference>
<comment type="caution">
    <text evidence="2">The sequence shown here is derived from an EMBL/GenBank/DDBJ whole genome shotgun (WGS) entry which is preliminary data.</text>
</comment>
<dbReference type="Pfam" id="PF05368">
    <property type="entry name" value="NmrA"/>
    <property type="match status" value="1"/>
</dbReference>
<evidence type="ECO:0000259" key="1">
    <source>
        <dbReference type="Pfam" id="PF05368"/>
    </source>
</evidence>
<accession>A0ABN1W4K5</accession>
<dbReference type="Proteomes" id="UP001500037">
    <property type="component" value="Unassembled WGS sequence"/>
</dbReference>
<dbReference type="EMBL" id="BAAALF010000028">
    <property type="protein sequence ID" value="GAA1231213.1"/>
    <property type="molecule type" value="Genomic_DNA"/>
</dbReference>
<dbReference type="Gene3D" id="3.90.25.10">
    <property type="entry name" value="UDP-galactose 4-epimerase, domain 1"/>
    <property type="match status" value="1"/>
</dbReference>
<reference evidence="2 3" key="1">
    <citation type="journal article" date="2019" name="Int. J. Syst. Evol. Microbiol.">
        <title>The Global Catalogue of Microorganisms (GCM) 10K type strain sequencing project: providing services to taxonomists for standard genome sequencing and annotation.</title>
        <authorList>
            <consortium name="The Broad Institute Genomics Platform"/>
            <consortium name="The Broad Institute Genome Sequencing Center for Infectious Disease"/>
            <person name="Wu L."/>
            <person name="Ma J."/>
        </authorList>
    </citation>
    <scope>NUCLEOTIDE SEQUENCE [LARGE SCALE GENOMIC DNA]</scope>
    <source>
        <strain evidence="2 3">JCM 13004</strain>
    </source>
</reference>
<protein>
    <submittedName>
        <fullName evidence="2">NAD(P)H-binding protein</fullName>
    </submittedName>
</protein>
<proteinExistence type="predicted"/>
<name>A0ABN1W4K5_9ACTN</name>
<sequence length="301" mass="31937">MIVIMGATGATGGATLRSLADLGVPSRVLSRDPARLAASLDDRTRALVEVVPADAGDPASLRRAFKGASQLLLTMANGPRQVEYELSALELAELSGIGHVVKISAPAAEPDSPVAISRGHHRIEERLRVAGLTATVLRPYAFMQKLLLLAPGIAAAGLVHGAMGQAPCNYVDCRDIGDVAAAVLTRPEIAGGTYHLTGGRAYSHGELAELLTDLLGRPVRYLDLTPAQFHAHLVERAGMPDWLAAHVVEIQQLATLRPEAPDDIAARLTGRPPRTLEAFLREHLHLFQLAGGGARFRPIDA</sequence>
<dbReference type="Gene3D" id="3.40.50.720">
    <property type="entry name" value="NAD(P)-binding Rossmann-like Domain"/>
    <property type="match status" value="1"/>
</dbReference>
<gene>
    <name evidence="2" type="ORF">GCM10009665_21960</name>
</gene>